<evidence type="ECO:0000256" key="9">
    <source>
        <dbReference type="SAM" id="MobiDB-lite"/>
    </source>
</evidence>
<dbReference type="GO" id="GO:0000272">
    <property type="term" value="P:polysaccharide catabolic process"/>
    <property type="evidence" value="ECO:0007669"/>
    <property type="project" value="UniProtKB-KW"/>
</dbReference>
<dbReference type="InterPro" id="IPR036116">
    <property type="entry name" value="FN3_sf"/>
</dbReference>
<dbReference type="InterPro" id="IPR000719">
    <property type="entry name" value="Prot_kinase_dom"/>
</dbReference>
<protein>
    <recommendedName>
        <fullName evidence="1">non-specific serine/threonine protein kinase</fullName>
        <ecNumber evidence="1">2.7.11.1</ecNumber>
    </recommendedName>
</protein>
<dbReference type="EMBL" id="JACHMN010000003">
    <property type="protein sequence ID" value="MBB5873316.1"/>
    <property type="molecule type" value="Genomic_DNA"/>
</dbReference>
<feature type="domain" description="Fibronectin type-III" evidence="12">
    <location>
        <begin position="527"/>
        <end position="612"/>
    </location>
</feature>
<dbReference type="GO" id="GO:0005524">
    <property type="term" value="F:ATP binding"/>
    <property type="evidence" value="ECO:0007669"/>
    <property type="project" value="UniProtKB-KW"/>
</dbReference>
<dbReference type="PANTHER" id="PTHR43289:SF6">
    <property type="entry name" value="SERINE_THREONINE-PROTEIN KINASE NEKL-3"/>
    <property type="match status" value="1"/>
</dbReference>
<dbReference type="Gene3D" id="3.30.200.20">
    <property type="entry name" value="Phosphorylase Kinase, domain 1"/>
    <property type="match status" value="1"/>
</dbReference>
<sequence>MVNPLAGALLTARYRLIEPIGSGNSGVVWDARDETLDIPVAIRELRFPNGATEEQRTALLQEARLEPRYTGRLTHPNIVAVHDVVEEHDRLWIVLQRVTGRSLAADVAADGPWEPARAARLGIQLVEALIAAHQAGIVHGAIKPSNVLVPEFSGALLTDFPAVAPSADGTLAAIGTAGGTAGYSAPERLTTGTGGPAADLYSLGATLYFAVEGTAPGGSGTTRHRGPLAPVIDGLLSRDPGHRPSLANTREQLSNVLGMISAETPRTKSQRVKVARPAPPRRSRRRLVWVIVAAVVALGLAGAAFAQVRAPHSAASAPTPAAGTPSAAPSPSAPDTTAPQQPVSLVVSGRTTNVITLVWTPAIDDVAVTGYRVQRNGVQVGATPTADYADTGLAVKTAYTYTVIAVDAAGNASVPSAAVAGTTLAVPDTAKPTPPTRVRVTGRSTTSIVLNWTAATDDIGVARYQVRRDGSQVGNVTGTRFTDNGLAPGTTHTYSVRAVDAAGNVSDPSAQVTSATLTAPDTAAPSVPGALRATDRTTTTIKLAWNGSVDNVGVTGYWVYRNGARLLAVDTGAYTDTGLAPGTTYAYQVRASDGAGNLSAPASLSVATIEPQVTGVTTAVSIGGVPNCTATVSATVSVSAGPVTVSLQTVINGETSTSSVSFGAGGAQSRTVTVGTGVGTADGTAQVSSTAPNTVGSSKSWNGPSACQAGFTVGSASASAGDCGSPTISGSVRVTALNNGSAQQFTVQMRVDGSSVAEKTVTIDPNSSDVVGLTSPDPFGNGSYSVTFVVTGGGDSHGTGDVPVSIEC</sequence>
<dbReference type="InterPro" id="IPR013783">
    <property type="entry name" value="Ig-like_fold"/>
</dbReference>
<gene>
    <name evidence="13" type="ORF">F4553_006750</name>
</gene>
<dbReference type="PROSITE" id="PS50853">
    <property type="entry name" value="FN3"/>
    <property type="match status" value="3"/>
</dbReference>
<dbReference type="Gene3D" id="2.60.40.10">
    <property type="entry name" value="Immunoglobulins"/>
    <property type="match status" value="3"/>
</dbReference>
<keyword evidence="6" id="KW-0067">ATP-binding</keyword>
<evidence type="ECO:0000256" key="3">
    <source>
        <dbReference type="ARBA" id="ARBA00022679"/>
    </source>
</evidence>
<feature type="compositionally biased region" description="Low complexity" evidence="9">
    <location>
        <begin position="315"/>
        <end position="339"/>
    </location>
</feature>
<keyword evidence="3" id="KW-0808">Transferase</keyword>
<feature type="domain" description="Fibronectin type-III" evidence="12">
    <location>
        <begin position="434"/>
        <end position="521"/>
    </location>
</feature>
<reference evidence="13 14" key="1">
    <citation type="submission" date="2020-08" db="EMBL/GenBank/DDBJ databases">
        <title>Sequencing the genomes of 1000 actinobacteria strains.</title>
        <authorList>
            <person name="Klenk H.-P."/>
        </authorList>
    </citation>
    <scope>NUCLEOTIDE SEQUENCE [LARGE SCALE GENOMIC DNA]</scope>
    <source>
        <strain evidence="13 14">DSM 45362</strain>
    </source>
</reference>
<dbReference type="AlphaFoldDB" id="A0A841C0D3"/>
<keyword evidence="7" id="KW-0326">Glycosidase</keyword>
<evidence type="ECO:0000256" key="6">
    <source>
        <dbReference type="ARBA" id="ARBA00022840"/>
    </source>
</evidence>
<evidence type="ECO:0000256" key="2">
    <source>
        <dbReference type="ARBA" id="ARBA00022527"/>
    </source>
</evidence>
<feature type="region of interest" description="Disordered" evidence="9">
    <location>
        <begin position="315"/>
        <end position="341"/>
    </location>
</feature>
<dbReference type="Proteomes" id="UP000587527">
    <property type="component" value="Unassembled WGS sequence"/>
</dbReference>
<keyword evidence="10" id="KW-1133">Transmembrane helix</keyword>
<dbReference type="PANTHER" id="PTHR43289">
    <property type="entry name" value="MITOGEN-ACTIVATED PROTEIN KINASE KINASE KINASE 20-RELATED"/>
    <property type="match status" value="1"/>
</dbReference>
<evidence type="ECO:0000256" key="1">
    <source>
        <dbReference type="ARBA" id="ARBA00012513"/>
    </source>
</evidence>
<dbReference type="Pfam" id="PF00041">
    <property type="entry name" value="fn3"/>
    <property type="match status" value="2"/>
</dbReference>
<dbReference type="SMART" id="SM00060">
    <property type="entry name" value="FN3"/>
    <property type="match status" value="3"/>
</dbReference>
<keyword evidence="14" id="KW-1185">Reference proteome</keyword>
<dbReference type="CDD" id="cd14014">
    <property type="entry name" value="STKc_PknB_like"/>
    <property type="match status" value="1"/>
</dbReference>
<feature type="domain" description="Fibronectin type-III" evidence="12">
    <location>
        <begin position="341"/>
        <end position="426"/>
    </location>
</feature>
<comment type="caution">
    <text evidence="13">The sequence shown here is derived from an EMBL/GenBank/DDBJ whole genome shotgun (WGS) entry which is preliminary data.</text>
</comment>
<dbReference type="GO" id="GO:0004674">
    <property type="term" value="F:protein serine/threonine kinase activity"/>
    <property type="evidence" value="ECO:0007669"/>
    <property type="project" value="UniProtKB-KW"/>
</dbReference>
<feature type="domain" description="Protein kinase" evidence="11">
    <location>
        <begin position="14"/>
        <end position="290"/>
    </location>
</feature>
<keyword evidence="8" id="KW-0624">Polysaccharide degradation</keyword>
<dbReference type="PROSITE" id="PS50011">
    <property type="entry name" value="PROTEIN_KINASE_DOM"/>
    <property type="match status" value="1"/>
</dbReference>
<evidence type="ECO:0000256" key="4">
    <source>
        <dbReference type="ARBA" id="ARBA00022741"/>
    </source>
</evidence>
<dbReference type="CDD" id="cd00063">
    <property type="entry name" value="FN3"/>
    <property type="match status" value="3"/>
</dbReference>
<dbReference type="Pfam" id="PF00069">
    <property type="entry name" value="Pkinase"/>
    <property type="match status" value="1"/>
</dbReference>
<evidence type="ECO:0000313" key="13">
    <source>
        <dbReference type="EMBL" id="MBB5873316.1"/>
    </source>
</evidence>
<evidence type="ECO:0000259" key="12">
    <source>
        <dbReference type="PROSITE" id="PS50853"/>
    </source>
</evidence>
<keyword evidence="2" id="KW-0723">Serine/threonine-protein kinase</keyword>
<dbReference type="SUPFAM" id="SSF56112">
    <property type="entry name" value="Protein kinase-like (PK-like)"/>
    <property type="match status" value="1"/>
</dbReference>
<keyword evidence="4" id="KW-0547">Nucleotide-binding</keyword>
<proteinExistence type="predicted"/>
<dbReference type="GO" id="GO:0016798">
    <property type="term" value="F:hydrolase activity, acting on glycosyl bonds"/>
    <property type="evidence" value="ECO:0007669"/>
    <property type="project" value="UniProtKB-KW"/>
</dbReference>
<organism evidence="13 14">
    <name type="scientific">Allocatelliglobosispora scoriae</name>
    <dbReference type="NCBI Taxonomy" id="643052"/>
    <lineage>
        <taxon>Bacteria</taxon>
        <taxon>Bacillati</taxon>
        <taxon>Actinomycetota</taxon>
        <taxon>Actinomycetes</taxon>
        <taxon>Micromonosporales</taxon>
        <taxon>Micromonosporaceae</taxon>
        <taxon>Allocatelliglobosispora</taxon>
    </lineage>
</organism>
<dbReference type="EC" id="2.7.11.1" evidence="1"/>
<keyword evidence="10" id="KW-0812">Transmembrane</keyword>
<dbReference type="Gene3D" id="1.10.510.10">
    <property type="entry name" value="Transferase(Phosphotransferase) domain 1"/>
    <property type="match status" value="1"/>
</dbReference>
<keyword evidence="10" id="KW-0472">Membrane</keyword>
<evidence type="ECO:0000256" key="7">
    <source>
        <dbReference type="ARBA" id="ARBA00023295"/>
    </source>
</evidence>
<keyword evidence="7" id="KW-0378">Hydrolase</keyword>
<dbReference type="RefSeq" id="WP_184844316.1">
    <property type="nucleotide sequence ID" value="NZ_JACHMN010000003.1"/>
</dbReference>
<accession>A0A841C0D3</accession>
<evidence type="ECO:0000256" key="8">
    <source>
        <dbReference type="ARBA" id="ARBA00023326"/>
    </source>
</evidence>
<evidence type="ECO:0000259" key="11">
    <source>
        <dbReference type="PROSITE" id="PS50011"/>
    </source>
</evidence>
<dbReference type="SUPFAM" id="SSF49265">
    <property type="entry name" value="Fibronectin type III"/>
    <property type="match status" value="2"/>
</dbReference>
<dbReference type="InterPro" id="IPR003961">
    <property type="entry name" value="FN3_dom"/>
</dbReference>
<name>A0A841C0D3_9ACTN</name>
<evidence type="ECO:0000256" key="10">
    <source>
        <dbReference type="SAM" id="Phobius"/>
    </source>
</evidence>
<evidence type="ECO:0000256" key="5">
    <source>
        <dbReference type="ARBA" id="ARBA00022777"/>
    </source>
</evidence>
<evidence type="ECO:0000313" key="14">
    <source>
        <dbReference type="Proteomes" id="UP000587527"/>
    </source>
</evidence>
<dbReference type="InterPro" id="IPR011009">
    <property type="entry name" value="Kinase-like_dom_sf"/>
</dbReference>
<keyword evidence="8" id="KW-0119">Carbohydrate metabolism</keyword>
<feature type="transmembrane region" description="Helical" evidence="10">
    <location>
        <begin position="287"/>
        <end position="306"/>
    </location>
</feature>
<keyword evidence="5" id="KW-0418">Kinase</keyword>